<organism evidence="1 2">
    <name type="scientific">Natronolimnohabitans innermongolicus JCM 12255</name>
    <dbReference type="NCBI Taxonomy" id="1227499"/>
    <lineage>
        <taxon>Archaea</taxon>
        <taxon>Methanobacteriati</taxon>
        <taxon>Methanobacteriota</taxon>
        <taxon>Stenosarchaea group</taxon>
        <taxon>Halobacteria</taxon>
        <taxon>Halobacteriales</taxon>
        <taxon>Natrialbaceae</taxon>
        <taxon>Natronolimnohabitans</taxon>
    </lineage>
</organism>
<comment type="caution">
    <text evidence="1">The sequence shown here is derived from an EMBL/GenBank/DDBJ whole genome shotgun (WGS) entry which is preliminary data.</text>
</comment>
<dbReference type="SUPFAM" id="SSF48576">
    <property type="entry name" value="Terpenoid synthases"/>
    <property type="match status" value="1"/>
</dbReference>
<dbReference type="STRING" id="1227499.C493_18561"/>
<gene>
    <name evidence="1" type="ORF">C493_18561</name>
</gene>
<dbReference type="RefSeq" id="WP_007260970.1">
    <property type="nucleotide sequence ID" value="NZ_AOHZ01000084.1"/>
</dbReference>
<accession>L9WNJ5</accession>
<sequence length="262" mass="29149">MRETISQRRTKIEDALQNQLPATTEFDQYRDGPVTVGRPRTHGHVFLALVDGLSSEPRSTDRAVPIAAALELASLQTHVHREAIRRDRSHDGEYDPTRDVLRGDLLESTAFETLLSAGGSSEHVRRCFAVLVRTTRRAQEGRAIVSEDDVDPLDAAPDVRRRLGALTGGAAELAALEVGLDDDLCRRLAEHGTELGYRLWVRTETGEKRADERQTTGSRAACRRQIEALADCCPDRSATQVRRQLAAFLEEELRVEFPEQSA</sequence>
<dbReference type="Proteomes" id="UP000011602">
    <property type="component" value="Unassembled WGS sequence"/>
</dbReference>
<dbReference type="Gene3D" id="1.10.600.10">
    <property type="entry name" value="Farnesyl Diphosphate Synthase"/>
    <property type="match status" value="1"/>
</dbReference>
<proteinExistence type="predicted"/>
<dbReference type="eggNOG" id="arCOG01727">
    <property type="taxonomic scope" value="Archaea"/>
</dbReference>
<keyword evidence="2" id="KW-1185">Reference proteome</keyword>
<dbReference type="OrthoDB" id="205748at2157"/>
<evidence type="ECO:0000313" key="2">
    <source>
        <dbReference type="Proteomes" id="UP000011602"/>
    </source>
</evidence>
<dbReference type="AlphaFoldDB" id="L9WNJ5"/>
<name>L9WNJ5_9EURY</name>
<protein>
    <submittedName>
        <fullName evidence="1">Bifunctional short chain isoprenyl diphosphate synthase</fullName>
    </submittedName>
</protein>
<dbReference type="EMBL" id="AOHZ01000084">
    <property type="protein sequence ID" value="ELY51014.1"/>
    <property type="molecule type" value="Genomic_DNA"/>
</dbReference>
<evidence type="ECO:0000313" key="1">
    <source>
        <dbReference type="EMBL" id="ELY51014.1"/>
    </source>
</evidence>
<reference evidence="1 2" key="1">
    <citation type="journal article" date="2014" name="PLoS Genet.">
        <title>Phylogenetically driven sequencing of extremely halophilic archaea reveals strategies for static and dynamic osmo-response.</title>
        <authorList>
            <person name="Becker E.A."/>
            <person name="Seitzer P.M."/>
            <person name="Tritt A."/>
            <person name="Larsen D."/>
            <person name="Krusor M."/>
            <person name="Yao A.I."/>
            <person name="Wu D."/>
            <person name="Madern D."/>
            <person name="Eisen J.A."/>
            <person name="Darling A.E."/>
            <person name="Facciotti M.T."/>
        </authorList>
    </citation>
    <scope>NUCLEOTIDE SEQUENCE [LARGE SCALE GENOMIC DNA]</scope>
    <source>
        <strain evidence="1 2">JCM 12255</strain>
    </source>
</reference>
<dbReference type="InterPro" id="IPR008949">
    <property type="entry name" value="Isoprenoid_synthase_dom_sf"/>
</dbReference>